<keyword evidence="4" id="KW-0479">Metal-binding</keyword>
<evidence type="ECO:0000256" key="3">
    <source>
        <dbReference type="ARBA" id="ARBA00022617"/>
    </source>
</evidence>
<feature type="non-terminal residue" evidence="9">
    <location>
        <position position="244"/>
    </location>
</feature>
<keyword evidence="5" id="KW-0560">Oxidoreductase</keyword>
<dbReference type="EMBL" id="KB445798">
    <property type="protein sequence ID" value="EMD36382.1"/>
    <property type="molecule type" value="Genomic_DNA"/>
</dbReference>
<comment type="cofactor">
    <cofactor evidence="1">
        <name>heme b</name>
        <dbReference type="ChEBI" id="CHEBI:60344"/>
    </cofactor>
</comment>
<dbReference type="HOGENOM" id="CLU_050230_5_1_1"/>
<sequence length="244" mass="26678">MSPQPIRHDKSGTCPMGPTLAENITYAFYPAGPTDSRSPCPALNTLANHGFLPHDGKQISAHMVARGLQDGFNCSSELAHFLSYGGFLLLGQYGRTICLADLARHNRIEHNASLAHDDAGPRDEYAPTTPSEHHLRELLAESHDGRIMTTEDVARARLHREAAYPEALDALHAVIARGEMAIALNLFNNPELPSAQAEHELPSISRLLEKLRPCTLATPSTAPQPLPGVPLQSLQSWLRDERLP</sequence>
<dbReference type="PANTHER" id="PTHR33577">
    <property type="entry name" value="STERIGMATOCYSTIN BIOSYNTHESIS PEROXIDASE STCC-RELATED"/>
    <property type="match status" value="1"/>
</dbReference>
<name>M2RD72_CERS8</name>
<evidence type="ECO:0000256" key="2">
    <source>
        <dbReference type="ARBA" id="ARBA00022559"/>
    </source>
</evidence>
<dbReference type="OrthoDB" id="407298at2759"/>
<keyword evidence="6" id="KW-0408">Iron</keyword>
<evidence type="ECO:0000259" key="8">
    <source>
        <dbReference type="PROSITE" id="PS51405"/>
    </source>
</evidence>
<evidence type="ECO:0000256" key="7">
    <source>
        <dbReference type="ARBA" id="ARBA00025795"/>
    </source>
</evidence>
<keyword evidence="10" id="KW-1185">Reference proteome</keyword>
<dbReference type="Proteomes" id="UP000016930">
    <property type="component" value="Unassembled WGS sequence"/>
</dbReference>
<dbReference type="AlphaFoldDB" id="M2RD72"/>
<comment type="similarity">
    <text evidence="7">Belongs to the chloroperoxidase family.</text>
</comment>
<reference evidence="9 10" key="1">
    <citation type="journal article" date="2012" name="Proc. Natl. Acad. Sci. U.S.A.">
        <title>Comparative genomics of Ceriporiopsis subvermispora and Phanerochaete chrysosporium provide insight into selective ligninolysis.</title>
        <authorList>
            <person name="Fernandez-Fueyo E."/>
            <person name="Ruiz-Duenas F.J."/>
            <person name="Ferreira P."/>
            <person name="Floudas D."/>
            <person name="Hibbett D.S."/>
            <person name="Canessa P."/>
            <person name="Larrondo L.F."/>
            <person name="James T.Y."/>
            <person name="Seelenfreund D."/>
            <person name="Lobos S."/>
            <person name="Polanco R."/>
            <person name="Tello M."/>
            <person name="Honda Y."/>
            <person name="Watanabe T."/>
            <person name="Watanabe T."/>
            <person name="Ryu J.S."/>
            <person name="Kubicek C.P."/>
            <person name="Schmoll M."/>
            <person name="Gaskell J."/>
            <person name="Hammel K.E."/>
            <person name="St John F.J."/>
            <person name="Vanden Wymelenberg A."/>
            <person name="Sabat G."/>
            <person name="Splinter BonDurant S."/>
            <person name="Syed K."/>
            <person name="Yadav J.S."/>
            <person name="Doddapaneni H."/>
            <person name="Subramanian V."/>
            <person name="Lavin J.L."/>
            <person name="Oguiza J.A."/>
            <person name="Perez G."/>
            <person name="Pisabarro A.G."/>
            <person name="Ramirez L."/>
            <person name="Santoyo F."/>
            <person name="Master E."/>
            <person name="Coutinho P.M."/>
            <person name="Henrissat B."/>
            <person name="Lombard V."/>
            <person name="Magnuson J.K."/>
            <person name="Kuees U."/>
            <person name="Hori C."/>
            <person name="Igarashi K."/>
            <person name="Samejima M."/>
            <person name="Held B.W."/>
            <person name="Barry K.W."/>
            <person name="LaButti K.M."/>
            <person name="Lapidus A."/>
            <person name="Lindquist E.A."/>
            <person name="Lucas S.M."/>
            <person name="Riley R."/>
            <person name="Salamov A.A."/>
            <person name="Hoffmeister D."/>
            <person name="Schwenk D."/>
            <person name="Hadar Y."/>
            <person name="Yarden O."/>
            <person name="de Vries R.P."/>
            <person name="Wiebenga A."/>
            <person name="Stenlid J."/>
            <person name="Eastwood D."/>
            <person name="Grigoriev I.V."/>
            <person name="Berka R.M."/>
            <person name="Blanchette R.A."/>
            <person name="Kersten P."/>
            <person name="Martinez A.T."/>
            <person name="Vicuna R."/>
            <person name="Cullen D."/>
        </authorList>
    </citation>
    <scope>NUCLEOTIDE SEQUENCE [LARGE SCALE GENOMIC DNA]</scope>
    <source>
        <strain evidence="9 10">B</strain>
    </source>
</reference>
<dbReference type="InterPro" id="IPR036851">
    <property type="entry name" value="Chloroperoxidase-like_sf"/>
</dbReference>
<accession>M2RD72</accession>
<feature type="domain" description="Heme haloperoxidase family profile" evidence="8">
    <location>
        <begin position="24"/>
        <end position="244"/>
    </location>
</feature>
<dbReference type="GO" id="GO:0046872">
    <property type="term" value="F:metal ion binding"/>
    <property type="evidence" value="ECO:0007669"/>
    <property type="project" value="UniProtKB-KW"/>
</dbReference>
<dbReference type="STRING" id="914234.M2RD72"/>
<dbReference type="GO" id="GO:0004601">
    <property type="term" value="F:peroxidase activity"/>
    <property type="evidence" value="ECO:0007669"/>
    <property type="project" value="UniProtKB-KW"/>
</dbReference>
<proteinExistence type="inferred from homology"/>
<evidence type="ECO:0000256" key="1">
    <source>
        <dbReference type="ARBA" id="ARBA00001970"/>
    </source>
</evidence>
<dbReference type="SUPFAM" id="SSF47571">
    <property type="entry name" value="Cloroperoxidase"/>
    <property type="match status" value="1"/>
</dbReference>
<evidence type="ECO:0000256" key="6">
    <source>
        <dbReference type="ARBA" id="ARBA00023004"/>
    </source>
</evidence>
<keyword evidence="3" id="KW-0349">Heme</keyword>
<dbReference type="PROSITE" id="PS51405">
    <property type="entry name" value="HEME_HALOPEROXIDASE"/>
    <property type="match status" value="1"/>
</dbReference>
<gene>
    <name evidence="9" type="primary">HTP6</name>
    <name evidence="9" type="ORF">CERSUDRAFT_115379</name>
</gene>
<dbReference type="InterPro" id="IPR000028">
    <property type="entry name" value="Chloroperoxidase"/>
</dbReference>
<evidence type="ECO:0000256" key="5">
    <source>
        <dbReference type="ARBA" id="ARBA00023002"/>
    </source>
</evidence>
<dbReference type="PANTHER" id="PTHR33577:SF9">
    <property type="entry name" value="PEROXIDASE STCC"/>
    <property type="match status" value="1"/>
</dbReference>
<keyword evidence="2 9" id="KW-0575">Peroxidase</keyword>
<protein>
    <submittedName>
        <fullName evidence="9">Heme-thiolate peroxidase</fullName>
    </submittedName>
</protein>
<dbReference type="Pfam" id="PF01328">
    <property type="entry name" value="Peroxidase_2"/>
    <property type="match status" value="1"/>
</dbReference>
<evidence type="ECO:0000256" key="4">
    <source>
        <dbReference type="ARBA" id="ARBA00022723"/>
    </source>
</evidence>
<evidence type="ECO:0000313" key="9">
    <source>
        <dbReference type="EMBL" id="EMD36382.1"/>
    </source>
</evidence>
<organism evidence="9 10">
    <name type="scientific">Ceriporiopsis subvermispora (strain B)</name>
    <name type="common">White-rot fungus</name>
    <name type="synonym">Gelatoporia subvermispora</name>
    <dbReference type="NCBI Taxonomy" id="914234"/>
    <lineage>
        <taxon>Eukaryota</taxon>
        <taxon>Fungi</taxon>
        <taxon>Dikarya</taxon>
        <taxon>Basidiomycota</taxon>
        <taxon>Agaricomycotina</taxon>
        <taxon>Agaricomycetes</taxon>
        <taxon>Polyporales</taxon>
        <taxon>Gelatoporiaceae</taxon>
        <taxon>Gelatoporia</taxon>
    </lineage>
</organism>
<evidence type="ECO:0000313" key="10">
    <source>
        <dbReference type="Proteomes" id="UP000016930"/>
    </source>
</evidence>
<dbReference type="Gene3D" id="1.10.489.10">
    <property type="entry name" value="Chloroperoxidase-like"/>
    <property type="match status" value="1"/>
</dbReference>